<name>A0ABX2HE78_9FIRM</name>
<evidence type="ECO:0000313" key="5">
    <source>
        <dbReference type="Proteomes" id="UP001644719"/>
    </source>
</evidence>
<sequence>MTRIRSPWISFHQNILLTNFITRSFKDQFVLPVNSYLIQIRVTHAKQLLRFTDLSVEKTGQECGMNDANYFSRILRKQKGLHRGSIGECEIWSDCKSI</sequence>
<organism evidence="4 5">
    <name type="scientific">Blautia faecis</name>
    <dbReference type="NCBI Taxonomy" id="871665"/>
    <lineage>
        <taxon>Bacteria</taxon>
        <taxon>Bacillati</taxon>
        <taxon>Bacillota</taxon>
        <taxon>Clostridia</taxon>
        <taxon>Lachnospirales</taxon>
        <taxon>Lachnospiraceae</taxon>
        <taxon>Blautia</taxon>
    </lineage>
</organism>
<dbReference type="InterPro" id="IPR009057">
    <property type="entry name" value="Homeodomain-like_sf"/>
</dbReference>
<dbReference type="Gene3D" id="1.10.10.60">
    <property type="entry name" value="Homeodomain-like"/>
    <property type="match status" value="1"/>
</dbReference>
<evidence type="ECO:0000313" key="4">
    <source>
        <dbReference type="EMBL" id="NSG87684.1"/>
    </source>
</evidence>
<dbReference type="SUPFAM" id="SSF46689">
    <property type="entry name" value="Homeodomain-like"/>
    <property type="match status" value="1"/>
</dbReference>
<dbReference type="SMART" id="SM00342">
    <property type="entry name" value="HTH_ARAC"/>
    <property type="match status" value="1"/>
</dbReference>
<protein>
    <submittedName>
        <fullName evidence="4">Helix-turn-helix domain-containing protein</fullName>
    </submittedName>
</protein>
<dbReference type="EMBL" id="JAAITS010000099">
    <property type="protein sequence ID" value="NSG87684.1"/>
    <property type="molecule type" value="Genomic_DNA"/>
</dbReference>
<keyword evidence="1" id="KW-0805">Transcription regulation</keyword>
<keyword evidence="5" id="KW-1185">Reference proteome</keyword>
<comment type="caution">
    <text evidence="4">The sequence shown here is derived from an EMBL/GenBank/DDBJ whole genome shotgun (WGS) entry which is preliminary data.</text>
</comment>
<gene>
    <name evidence="4" type="ORF">G5B17_20330</name>
</gene>
<keyword evidence="2" id="KW-0804">Transcription</keyword>
<reference evidence="4 5" key="1">
    <citation type="journal article" date="2020" name="Cell Host Microbe">
        <title>Functional and Genomic Variation between Human-Derived Isolates of Lachnospiraceae Reveals Inter- and Intra-Species Diversity.</title>
        <authorList>
            <person name="Sorbara M.T."/>
            <person name="Littmann E.R."/>
            <person name="Fontana E."/>
            <person name="Moody T.U."/>
            <person name="Kohout C.E."/>
            <person name="Gjonbalaj M."/>
            <person name="Eaton V."/>
            <person name="Seok R."/>
            <person name="Leiner I.M."/>
            <person name="Pamer E.G."/>
        </authorList>
    </citation>
    <scope>NUCLEOTIDE SEQUENCE [LARGE SCALE GENOMIC DNA]</scope>
    <source>
        <strain evidence="4 5">MSK.17.74</strain>
    </source>
</reference>
<dbReference type="RefSeq" id="WP_148463251.1">
    <property type="nucleotide sequence ID" value="NZ_JAAITV010000086.1"/>
</dbReference>
<evidence type="ECO:0000259" key="3">
    <source>
        <dbReference type="PROSITE" id="PS01124"/>
    </source>
</evidence>
<dbReference type="PROSITE" id="PS01124">
    <property type="entry name" value="HTH_ARAC_FAMILY_2"/>
    <property type="match status" value="1"/>
</dbReference>
<dbReference type="InterPro" id="IPR018060">
    <property type="entry name" value="HTH_AraC"/>
</dbReference>
<evidence type="ECO:0000256" key="1">
    <source>
        <dbReference type="ARBA" id="ARBA00023015"/>
    </source>
</evidence>
<accession>A0ABX2HE78</accession>
<dbReference type="Proteomes" id="UP001644719">
    <property type="component" value="Unassembled WGS sequence"/>
</dbReference>
<evidence type="ECO:0000256" key="2">
    <source>
        <dbReference type="ARBA" id="ARBA00023163"/>
    </source>
</evidence>
<proteinExistence type="predicted"/>
<feature type="domain" description="HTH araC/xylS-type" evidence="3">
    <location>
        <begin position="21"/>
        <end position="81"/>
    </location>
</feature>
<dbReference type="Pfam" id="PF12833">
    <property type="entry name" value="HTH_18"/>
    <property type="match status" value="1"/>
</dbReference>